<dbReference type="Proteomes" id="UP000183670">
    <property type="component" value="Unassembled WGS sequence"/>
</dbReference>
<evidence type="ECO:0008006" key="4">
    <source>
        <dbReference type="Google" id="ProtNLM"/>
    </source>
</evidence>
<gene>
    <name evidence="2" type="ORF">SAMN05192581_101479</name>
</gene>
<dbReference type="AlphaFoldDB" id="A0A1G6G543"/>
<dbReference type="EMBL" id="FMYE01000014">
    <property type="protein sequence ID" value="SDB76915.1"/>
    <property type="molecule type" value="Genomic_DNA"/>
</dbReference>
<accession>A0A1G6G543</accession>
<evidence type="ECO:0000313" key="2">
    <source>
        <dbReference type="EMBL" id="SDB76915.1"/>
    </source>
</evidence>
<evidence type="ECO:0000256" key="1">
    <source>
        <dbReference type="SAM" id="SignalP"/>
    </source>
</evidence>
<feature type="chain" id="PRO_5010201362" description="Outer membrane protein beta-barrel domain-containing protein" evidence="1">
    <location>
        <begin position="21"/>
        <end position="167"/>
    </location>
</feature>
<reference evidence="2 3" key="1">
    <citation type="submission" date="2016-10" db="EMBL/GenBank/DDBJ databases">
        <authorList>
            <person name="de Groot N.N."/>
        </authorList>
    </citation>
    <scope>NUCLEOTIDE SEQUENCE [LARGE SCALE GENOMIC DNA]</scope>
    <source>
        <strain evidence="2 3">NLAE-zl-C500</strain>
    </source>
</reference>
<keyword evidence="1" id="KW-0732">Signal</keyword>
<proteinExistence type="predicted"/>
<feature type="signal peptide" evidence="1">
    <location>
        <begin position="1"/>
        <end position="20"/>
    </location>
</feature>
<sequence length="167" mass="18793">MKKAILMAMLLIATLTSSYAQDGSNRVSLGTGVLYERGLDLTLSYEHETKYHNAWEYFGNVYLKWDECASCGHVCPDSFWKNYRTYDFGIAYKPCVVRGRNNHGNVRIGASVGSDTDKVIGGIHVGYEHSYALRSGWQIFWQVKTDIMIKGLDTFRTGAALGIKYSL</sequence>
<protein>
    <recommendedName>
        <fullName evidence="4">Outer membrane protein beta-barrel domain-containing protein</fullName>
    </recommendedName>
</protein>
<organism evidence="2 3">
    <name type="scientific">Bacteroides ovatus</name>
    <dbReference type="NCBI Taxonomy" id="28116"/>
    <lineage>
        <taxon>Bacteria</taxon>
        <taxon>Pseudomonadati</taxon>
        <taxon>Bacteroidota</taxon>
        <taxon>Bacteroidia</taxon>
        <taxon>Bacteroidales</taxon>
        <taxon>Bacteroidaceae</taxon>
        <taxon>Bacteroides</taxon>
    </lineage>
</organism>
<evidence type="ECO:0000313" key="3">
    <source>
        <dbReference type="Proteomes" id="UP000183670"/>
    </source>
</evidence>
<name>A0A1G6G543_BACOV</name>